<proteinExistence type="predicted"/>
<dbReference type="EMBL" id="VFQX01000016">
    <property type="protein sequence ID" value="KAF0981033.1"/>
    <property type="molecule type" value="Genomic_DNA"/>
</dbReference>
<comment type="caution">
    <text evidence="4">The sequence shown here is derived from an EMBL/GenBank/DDBJ whole genome shotgun (WGS) entry which is preliminary data.</text>
</comment>
<dbReference type="OrthoDB" id="10638181at2759"/>
<name>A0A6A5BSJ8_NAEFO</name>
<dbReference type="VEuPathDB" id="AmoebaDB:FDP41_012821"/>
<sequence length="463" mass="50703">MENVKMRIVHTILLLTVLLLITTSIASAAVQQSSITIPPYSWTYNSKTCSYGFYNITVNGYSYSSNSYLELYRTSILGSNPRLTGFKVYSYNEDEITVPNIKYYYALYNSASWSQTVTFTVTQTMESVSSVNEMSDSIPAGQVKLFQCTGCLYSTDTYAELLIRRRSSYSSFNVDLAFSTKYPTDPNSIYSYVYRSSNIYVSNSYYYSSTSERYIGSDYSSRTLYIYVKCQSTLTCYFELTLKSSSYSSGGGSLSPSSAESMVWTIIGSVIGVVACILILAITITLSICARRRRRLYLLSTTGNPNVATVVATTAMEERTTGTTTYVQPPPTTMPVVSTTYVQPPQPPSQPMIQAGVVLPPGNASSGAFYPPQQAPQQPGYGMYYPNPQIPLNVQAGGGTGVYYQPPPSIPSSNAVVNMNATTNMETQNYPTTTNGGGIYVPPSHSNQNDGPIPAFNPNADKV</sequence>
<dbReference type="RefSeq" id="XP_044565746.1">
    <property type="nucleotide sequence ID" value="XM_044703383.1"/>
</dbReference>
<dbReference type="OMA" id="RYGTANI"/>
<evidence type="ECO:0000256" key="2">
    <source>
        <dbReference type="SAM" id="Phobius"/>
    </source>
</evidence>
<evidence type="ECO:0000313" key="4">
    <source>
        <dbReference type="EMBL" id="KAF0981033.1"/>
    </source>
</evidence>
<feature type="region of interest" description="Disordered" evidence="1">
    <location>
        <begin position="429"/>
        <end position="463"/>
    </location>
</feature>
<evidence type="ECO:0000256" key="3">
    <source>
        <dbReference type="SAM" id="SignalP"/>
    </source>
</evidence>
<keyword evidence="2" id="KW-0472">Membrane</keyword>
<feature type="chain" id="PRO_5025500704" evidence="3">
    <location>
        <begin position="29"/>
        <end position="463"/>
    </location>
</feature>
<evidence type="ECO:0000313" key="5">
    <source>
        <dbReference type="Proteomes" id="UP000444721"/>
    </source>
</evidence>
<feature type="transmembrane region" description="Helical" evidence="2">
    <location>
        <begin position="262"/>
        <end position="290"/>
    </location>
</feature>
<feature type="signal peptide" evidence="3">
    <location>
        <begin position="1"/>
        <end position="28"/>
    </location>
</feature>
<accession>A0A6A5BSJ8</accession>
<keyword evidence="2" id="KW-1133">Transmembrane helix</keyword>
<protein>
    <submittedName>
        <fullName evidence="4">Uncharacterized protein</fullName>
    </submittedName>
</protein>
<dbReference type="VEuPathDB" id="AmoebaDB:NfTy_080110"/>
<organism evidence="4 5">
    <name type="scientific">Naegleria fowleri</name>
    <name type="common">Brain eating amoeba</name>
    <dbReference type="NCBI Taxonomy" id="5763"/>
    <lineage>
        <taxon>Eukaryota</taxon>
        <taxon>Discoba</taxon>
        <taxon>Heterolobosea</taxon>
        <taxon>Tetramitia</taxon>
        <taxon>Eutetramitia</taxon>
        <taxon>Vahlkampfiidae</taxon>
        <taxon>Naegleria</taxon>
    </lineage>
</organism>
<dbReference type="VEuPathDB" id="AmoebaDB:NF0051670"/>
<keyword evidence="2" id="KW-0812">Transmembrane</keyword>
<reference evidence="4 5" key="1">
    <citation type="journal article" date="2019" name="Sci. Rep.">
        <title>Nanopore sequencing improves the draft genome of the human pathogenic amoeba Naegleria fowleri.</title>
        <authorList>
            <person name="Liechti N."/>
            <person name="Schurch N."/>
            <person name="Bruggmann R."/>
            <person name="Wittwer M."/>
        </authorList>
    </citation>
    <scope>NUCLEOTIDE SEQUENCE [LARGE SCALE GENOMIC DNA]</scope>
    <source>
        <strain evidence="4 5">ATCC 30894</strain>
    </source>
</reference>
<dbReference type="Proteomes" id="UP000444721">
    <property type="component" value="Unassembled WGS sequence"/>
</dbReference>
<gene>
    <name evidence="4" type="ORF">FDP41_012821</name>
</gene>
<keyword evidence="5" id="KW-1185">Reference proteome</keyword>
<dbReference type="AlphaFoldDB" id="A0A6A5BSJ8"/>
<keyword evidence="3" id="KW-0732">Signal</keyword>
<evidence type="ECO:0000256" key="1">
    <source>
        <dbReference type="SAM" id="MobiDB-lite"/>
    </source>
</evidence>
<dbReference type="GeneID" id="68120036"/>